<organism evidence="1">
    <name type="scientific">Trepomonas sp. PC1</name>
    <dbReference type="NCBI Taxonomy" id="1076344"/>
    <lineage>
        <taxon>Eukaryota</taxon>
        <taxon>Metamonada</taxon>
        <taxon>Diplomonadida</taxon>
        <taxon>Hexamitidae</taxon>
        <taxon>Hexamitinae</taxon>
        <taxon>Trepomonas</taxon>
    </lineage>
</organism>
<evidence type="ECO:0000313" key="1">
    <source>
        <dbReference type="EMBL" id="JAP95621.1"/>
    </source>
</evidence>
<proteinExistence type="predicted"/>
<protein>
    <submittedName>
        <fullName evidence="1">Uncharacterized protein</fullName>
    </submittedName>
</protein>
<gene>
    <name evidence="1" type="ORF">TPC1_11323</name>
</gene>
<reference evidence="1" key="1">
    <citation type="submission" date="2015-07" db="EMBL/GenBank/DDBJ databases">
        <title>Adaptation to a free-living lifestyle via gene acquisitions in the diplomonad Trepomonas sp. PC1.</title>
        <authorList>
            <person name="Xu F."/>
            <person name="Jerlstrom-Hultqvist J."/>
            <person name="Kolisko M."/>
            <person name="Simpson A.G.B."/>
            <person name="Roger A.J."/>
            <person name="Svard S.G."/>
            <person name="Andersson J.O."/>
        </authorList>
    </citation>
    <scope>NUCLEOTIDE SEQUENCE</scope>
    <source>
        <strain evidence="1">PC1</strain>
    </source>
</reference>
<sequence length="1327" mass="153721">IDKLSSLKHQLVINNVQIEAKYHNNFQGQFLLGAICISSQEKVILNSLGQLIATISQKDDQNFCIQLFCGQNVTAHLYVDEILQLIQFFDFQLPHEELVLQTIKVQQSLKLTQRRMPLIHKQVAPVSIQSKQNIKIELNIQNVCIKIPFDSNDLQRMMELQFQVCGDFDVGIAKNNKFMFRRLCDLNEKVTMITNVKLQKIMMRQGLSQKEQTVVQAQSIGFGLKLEQIDSLALDAVLDQELIKREQVISINFDGTQQIKTFIGYNDLEMFGRFIIQILGKDISNVIKKKVKFEEAFNIQMCTKDWQKQFSPSSQLLNKKKIKNDEYQVVLNSQKVKIELHLTNKFVLSLIDNRKALIPLFKLQIDNIKLSVQMEQITKNQNIQVNGNLSIGSYSPEFTQLLTNFQFDLTVNNNILVLDVPNIPTITFSESILDTIIQTSLMINRLLDKFKSKIFDLDPLFYQQEQIATKFSNSTIMNVKDKSSLFSSFAVTNNTQFTLFIDGNQILPSQCLILQDQPRRLQYIDRQTNQTISIEIKLKTQIIKICNGNYFFEVSRKPLQIVVNIRPRIFIENQLNFPIFISTTSIKPQQISDKCYLNSKSTLFIQDEHEKVEIIINGQNQYSKLSQKHFIVKQKIMNFQGETKVNLSLQSTLRIQNYCYHNLKVNEIEIQPEKTDDFYINPQEEVILKISIEGYYGEFVFIDKNGLVHGKCSLKNKFNQKINICIQDNENFYTFFPEVIIRNQLSTQNYVDDRINKLKLIVRSQFTQPLVIRIGEQCYTPYNDQEQLELVVQNDNQQIQQTIQIEEQLINKIQQFGNQYLQVQCVFESCARGLINIVSIRPTCIIRNITKQELQLKFSLTNQANDIYVKSVLNPETSKAWLYEFNYMFIYINNQRSSAIPKIIGQYQIKVLKECFIVQVAMENNMIFVDIIQNTVNAPILIRNETKSTLNVAQCLNLNLFTKDCPSKISAQFLSKYVIPPMDVRSVYIDDYSIPLALELDYKNEKSVMSLTKFGKRQPKYVQNEVIQFNLDYKGDQKVVIVSSAMYQSMIKTKLQQPIQPTNQLQFTLKMKGFTFVIATEKEDDQEPIFQISVEGIKMHSSGQVFDFGISKMQILSLQSEETNLLAIVPNKLGAVHVFLERDPGKKSIEALYLSVGQLKINIDQVGFQKAYNYSMNLFDQYEETLEDKLILMPKQVFVPSQELKEQIHVRSFVIQPLQLTLSCAINDFSFVPQLKKVQIIKNFTNNIKDLQLKVDRFSINGLLTKESILTQLTQFYKQQAFKNASNFFKSVFKFNVLKQFFAVNAEEANEEEIEKKVLQVEGLYGK</sequence>
<name>A0A146KJL0_9EUKA</name>
<accession>A0A146KJL0</accession>
<feature type="non-terminal residue" evidence="1">
    <location>
        <position position="1"/>
    </location>
</feature>
<dbReference type="EMBL" id="GDID01000985">
    <property type="protein sequence ID" value="JAP95621.1"/>
    <property type="molecule type" value="Transcribed_RNA"/>
</dbReference>